<evidence type="ECO:0000256" key="10">
    <source>
        <dbReference type="RuleBase" id="RU000594"/>
    </source>
</evidence>
<keyword evidence="13" id="KW-1185">Reference proteome</keyword>
<dbReference type="GO" id="GO:0005886">
    <property type="term" value="C:plasma membrane"/>
    <property type="evidence" value="ECO:0007669"/>
    <property type="project" value="UniProtKB-SubCell"/>
</dbReference>
<evidence type="ECO:0000256" key="9">
    <source>
        <dbReference type="HAMAP-Rule" id="MF_00161"/>
    </source>
</evidence>
<comment type="catalytic activity">
    <reaction evidence="9 10">
        <text>Release of signal peptides from bacterial membrane prolipoproteins. Hydrolyzes -Xaa-Yaa-Zaa-|-(S,diacylglyceryl)Cys-, in which Xaa is hydrophobic (preferably Leu), and Yaa (Ala or Ser) and Zaa (Gly or Ala) have small, neutral side chains.</text>
        <dbReference type="EC" id="3.4.23.36"/>
    </reaction>
</comment>
<reference evidence="12 13" key="1">
    <citation type="submission" date="2023-08" db="EMBL/GenBank/DDBJ databases">
        <title>Pleionea litopenaei sp. nov., isolated from stomach of juvenile Litopenaeus vannamei.</title>
        <authorList>
            <person name="Rho A.M."/>
            <person name="Hwang C.Y."/>
        </authorList>
    </citation>
    <scope>NUCLEOTIDE SEQUENCE [LARGE SCALE GENOMIC DNA]</scope>
    <source>
        <strain evidence="12 13">HL-JVS1</strain>
    </source>
</reference>
<evidence type="ECO:0000256" key="11">
    <source>
        <dbReference type="RuleBase" id="RU004181"/>
    </source>
</evidence>
<comment type="pathway">
    <text evidence="9">Protein modification; lipoprotein biosynthesis (signal peptide cleavage).</text>
</comment>
<evidence type="ECO:0000256" key="5">
    <source>
        <dbReference type="ARBA" id="ARBA00022750"/>
    </source>
</evidence>
<evidence type="ECO:0000313" key="12">
    <source>
        <dbReference type="EMBL" id="WMS87568.1"/>
    </source>
</evidence>
<evidence type="ECO:0000256" key="2">
    <source>
        <dbReference type="ARBA" id="ARBA00022475"/>
    </source>
</evidence>
<name>A0AA51RU73_9GAMM</name>
<dbReference type="EC" id="3.4.23.36" evidence="9"/>
<feature type="active site" evidence="9">
    <location>
        <position position="132"/>
    </location>
</feature>
<evidence type="ECO:0000313" key="13">
    <source>
        <dbReference type="Proteomes" id="UP001239782"/>
    </source>
</evidence>
<dbReference type="AlphaFoldDB" id="A0AA51RU73"/>
<evidence type="ECO:0000256" key="6">
    <source>
        <dbReference type="ARBA" id="ARBA00022801"/>
    </source>
</evidence>
<gene>
    <name evidence="9 12" type="primary">lspA</name>
    <name evidence="12" type="ORF">Q9312_01265</name>
</gene>
<dbReference type="PROSITE" id="PS00855">
    <property type="entry name" value="SPASE_II"/>
    <property type="match status" value="1"/>
</dbReference>
<dbReference type="GO" id="GO:0004190">
    <property type="term" value="F:aspartic-type endopeptidase activity"/>
    <property type="evidence" value="ECO:0007669"/>
    <property type="project" value="UniProtKB-UniRule"/>
</dbReference>
<evidence type="ECO:0000256" key="8">
    <source>
        <dbReference type="ARBA" id="ARBA00023136"/>
    </source>
</evidence>
<evidence type="ECO:0000256" key="7">
    <source>
        <dbReference type="ARBA" id="ARBA00022989"/>
    </source>
</evidence>
<feature type="active site" evidence="9">
    <location>
        <position position="152"/>
    </location>
</feature>
<comment type="subcellular location">
    <subcellularLocation>
        <location evidence="9">Cell membrane</location>
        <topology evidence="9">Multi-pass membrane protein</topology>
    </subcellularLocation>
</comment>
<keyword evidence="6 9" id="KW-0378">Hydrolase</keyword>
<accession>A0AA51RU73</accession>
<dbReference type="Pfam" id="PF01252">
    <property type="entry name" value="Peptidase_A8"/>
    <property type="match status" value="1"/>
</dbReference>
<dbReference type="PRINTS" id="PR00781">
    <property type="entry name" value="LIPOSIGPTASE"/>
</dbReference>
<dbReference type="KEGG" id="plei:Q9312_01265"/>
<keyword evidence="4 9" id="KW-0812">Transmembrane</keyword>
<feature type="transmembrane region" description="Helical" evidence="9">
    <location>
        <begin position="105"/>
        <end position="122"/>
    </location>
</feature>
<evidence type="ECO:0000256" key="4">
    <source>
        <dbReference type="ARBA" id="ARBA00022692"/>
    </source>
</evidence>
<feature type="transmembrane region" description="Helical" evidence="9">
    <location>
        <begin position="79"/>
        <end position="98"/>
    </location>
</feature>
<dbReference type="RefSeq" id="WP_309202709.1">
    <property type="nucleotide sequence ID" value="NZ_CP133548.1"/>
</dbReference>
<dbReference type="GO" id="GO:0006508">
    <property type="term" value="P:proteolysis"/>
    <property type="evidence" value="ECO:0007669"/>
    <property type="project" value="UniProtKB-KW"/>
</dbReference>
<evidence type="ECO:0000256" key="1">
    <source>
        <dbReference type="ARBA" id="ARBA00006139"/>
    </source>
</evidence>
<dbReference type="InterPro" id="IPR001872">
    <property type="entry name" value="Peptidase_A8"/>
</dbReference>
<dbReference type="PANTHER" id="PTHR33695">
    <property type="entry name" value="LIPOPROTEIN SIGNAL PEPTIDASE"/>
    <property type="match status" value="1"/>
</dbReference>
<dbReference type="NCBIfam" id="TIGR00077">
    <property type="entry name" value="lspA"/>
    <property type="match status" value="1"/>
</dbReference>
<comment type="similarity">
    <text evidence="1 9 11">Belongs to the peptidase A8 family.</text>
</comment>
<dbReference type="Proteomes" id="UP001239782">
    <property type="component" value="Chromosome"/>
</dbReference>
<keyword evidence="7 9" id="KW-1133">Transmembrane helix</keyword>
<dbReference type="HAMAP" id="MF_00161">
    <property type="entry name" value="LspA"/>
    <property type="match status" value="1"/>
</dbReference>
<keyword evidence="8 9" id="KW-0472">Membrane</keyword>
<evidence type="ECO:0000256" key="3">
    <source>
        <dbReference type="ARBA" id="ARBA00022670"/>
    </source>
</evidence>
<dbReference type="PANTHER" id="PTHR33695:SF1">
    <property type="entry name" value="LIPOPROTEIN SIGNAL PEPTIDASE"/>
    <property type="match status" value="1"/>
</dbReference>
<keyword evidence="3 9" id="KW-0645">Protease</keyword>
<keyword evidence="2 9" id="KW-1003">Cell membrane</keyword>
<comment type="function">
    <text evidence="9 10">This protein specifically catalyzes the removal of signal peptides from prolipoproteins.</text>
</comment>
<dbReference type="EMBL" id="CP133548">
    <property type="protein sequence ID" value="WMS87568.1"/>
    <property type="molecule type" value="Genomic_DNA"/>
</dbReference>
<feature type="transmembrane region" description="Helical" evidence="9">
    <location>
        <begin position="18"/>
        <end position="35"/>
    </location>
</feature>
<organism evidence="12 13">
    <name type="scientific">Pleionea litopenaei</name>
    <dbReference type="NCBI Taxonomy" id="3070815"/>
    <lineage>
        <taxon>Bacteria</taxon>
        <taxon>Pseudomonadati</taxon>
        <taxon>Pseudomonadota</taxon>
        <taxon>Gammaproteobacteria</taxon>
        <taxon>Oceanospirillales</taxon>
        <taxon>Pleioneaceae</taxon>
        <taxon>Pleionea</taxon>
    </lineage>
</organism>
<protein>
    <recommendedName>
        <fullName evidence="9">Lipoprotein signal peptidase</fullName>
        <ecNumber evidence="9">3.4.23.36</ecNumber>
    </recommendedName>
    <alternativeName>
        <fullName evidence="9">Prolipoprotein signal peptidase</fullName>
    </alternativeName>
    <alternativeName>
        <fullName evidence="9">Signal peptidase II</fullName>
        <shortName evidence="9">SPase II</shortName>
    </alternativeName>
</protein>
<feature type="transmembrane region" description="Helical" evidence="9">
    <location>
        <begin position="142"/>
        <end position="164"/>
    </location>
</feature>
<keyword evidence="5 9" id="KW-0064">Aspartyl protease</keyword>
<proteinExistence type="inferred from homology"/>
<sequence length="191" mass="21488">MSQGAGNQTLVRRVSQSGLVWLFVTFIVVIIDQWTKLWAVDALSDGSIIEVMPHFDFRLAYNYGAAFSFLADAGGWQRYGLSVFAVVISLVLLVWMYRIKASEKWLSIALSLVLSGAIGNAYDRISYGYVVDFIDWYWEKSGYHWPAFNIADSAICVGAVMLIIDSLFFQQDSEEETLQGKTAKGSRVNER</sequence>